<dbReference type="PANTHER" id="PTHR14413:SF16">
    <property type="entry name" value="LARGE RIBOSOMAL SUBUNIT PROTEIN BL17M"/>
    <property type="match status" value="1"/>
</dbReference>
<sequence length="190" mass="22046">MADISRLIPKLRINITHRHRNLPNPKGPLGRNDKIRKTVTALLKHERIELNHGRACEARGYAERLIAEAIRYGDQHRRTMELADFWIHEKQLVHKLFKVLVPRLESWEGPYTALHVLPTPFNERYNQMGSFPHYRHNWVALELAGHPYPPIPGRTPSNRHSLVNVLLSEAKRERSQQSQEGVFIGQPSSL</sequence>
<keyword evidence="3" id="KW-0687">Ribonucleoprotein</keyword>
<dbReference type="AlphaFoldDB" id="A0A0K8R8S2"/>
<dbReference type="FunFam" id="3.90.1030.10:FF:000009">
    <property type="entry name" value="39S ribosomal protein L17, mitochondrial"/>
    <property type="match status" value="1"/>
</dbReference>
<dbReference type="GO" id="GO:0005762">
    <property type="term" value="C:mitochondrial large ribosomal subunit"/>
    <property type="evidence" value="ECO:0007669"/>
    <property type="project" value="TreeGrafter"/>
</dbReference>
<protein>
    <recommendedName>
        <fullName evidence="4">Large ribosomal subunit protein bL17m</fullName>
    </recommendedName>
    <alternativeName>
        <fullName evidence="5">39S ribosomal protein L17, mitochondrial</fullName>
    </alternativeName>
</protein>
<organism evidence="7">
    <name type="scientific">Ixodes ricinus</name>
    <name type="common">Common tick</name>
    <name type="synonym">Acarus ricinus</name>
    <dbReference type="NCBI Taxonomy" id="34613"/>
    <lineage>
        <taxon>Eukaryota</taxon>
        <taxon>Metazoa</taxon>
        <taxon>Ecdysozoa</taxon>
        <taxon>Arthropoda</taxon>
        <taxon>Chelicerata</taxon>
        <taxon>Arachnida</taxon>
        <taxon>Acari</taxon>
        <taxon>Parasitiformes</taxon>
        <taxon>Ixodida</taxon>
        <taxon>Ixodoidea</taxon>
        <taxon>Ixodidae</taxon>
        <taxon>Ixodinae</taxon>
        <taxon>Ixodes</taxon>
    </lineage>
</organism>
<keyword evidence="2 7" id="KW-0689">Ribosomal protein</keyword>
<evidence type="ECO:0000313" key="7">
    <source>
        <dbReference type="EMBL" id="JAA67552.1"/>
    </source>
</evidence>
<name>A0A0K8R8S2_IXORI</name>
<dbReference type="Gene3D" id="3.90.1030.10">
    <property type="entry name" value="Ribosomal protein L17"/>
    <property type="match status" value="1"/>
</dbReference>
<dbReference type="PANTHER" id="PTHR14413">
    <property type="entry name" value="RIBOSOMAL PROTEIN L17"/>
    <property type="match status" value="1"/>
</dbReference>
<dbReference type="GO" id="GO:0006412">
    <property type="term" value="P:translation"/>
    <property type="evidence" value="ECO:0007669"/>
    <property type="project" value="InterPro"/>
</dbReference>
<reference evidence="7" key="1">
    <citation type="submission" date="2012-12" db="EMBL/GenBank/DDBJ databases">
        <title>Identification and characterization of a phenylalanine ammonia-lyase gene family in Isatis indigotica Fort.</title>
        <authorList>
            <person name="Liu Q."/>
            <person name="Chen J."/>
            <person name="Zhou X."/>
            <person name="Di P."/>
            <person name="Xiao Y."/>
            <person name="Xuan H."/>
            <person name="Zhang L."/>
            <person name="Chen W."/>
        </authorList>
    </citation>
    <scope>NUCLEOTIDE SEQUENCE</scope>
    <source>
        <tissue evidence="7">Salivary gland</tissue>
    </source>
</reference>
<dbReference type="GO" id="GO:0003735">
    <property type="term" value="F:structural constituent of ribosome"/>
    <property type="evidence" value="ECO:0007669"/>
    <property type="project" value="InterPro"/>
</dbReference>
<evidence type="ECO:0000256" key="4">
    <source>
        <dbReference type="ARBA" id="ARBA00035290"/>
    </source>
</evidence>
<dbReference type="Pfam" id="PF01196">
    <property type="entry name" value="Ribosomal_L17"/>
    <property type="match status" value="1"/>
</dbReference>
<proteinExistence type="evidence at transcript level"/>
<dbReference type="InterPro" id="IPR000456">
    <property type="entry name" value="Ribosomal_bL17"/>
</dbReference>
<dbReference type="EMBL" id="GADI01006256">
    <property type="protein sequence ID" value="JAA67552.1"/>
    <property type="molecule type" value="mRNA"/>
</dbReference>
<evidence type="ECO:0000256" key="5">
    <source>
        <dbReference type="ARBA" id="ARBA00035413"/>
    </source>
</evidence>
<evidence type="ECO:0000256" key="1">
    <source>
        <dbReference type="ARBA" id="ARBA00008777"/>
    </source>
</evidence>
<accession>A0A0K8R8S2</accession>
<evidence type="ECO:0000256" key="2">
    <source>
        <dbReference type="ARBA" id="ARBA00022980"/>
    </source>
</evidence>
<feature type="region of interest" description="Disordered" evidence="6">
    <location>
        <begin position="171"/>
        <end position="190"/>
    </location>
</feature>
<evidence type="ECO:0000256" key="6">
    <source>
        <dbReference type="SAM" id="MobiDB-lite"/>
    </source>
</evidence>
<comment type="similarity">
    <text evidence="1">Belongs to the bacterial ribosomal protein bL17 family.</text>
</comment>
<feature type="compositionally biased region" description="Polar residues" evidence="6">
    <location>
        <begin position="176"/>
        <end position="190"/>
    </location>
</feature>
<evidence type="ECO:0000256" key="3">
    <source>
        <dbReference type="ARBA" id="ARBA00023274"/>
    </source>
</evidence>
<dbReference type="SUPFAM" id="SSF64263">
    <property type="entry name" value="Prokaryotic ribosomal protein L17"/>
    <property type="match status" value="1"/>
</dbReference>
<dbReference type="InterPro" id="IPR036373">
    <property type="entry name" value="Ribosomal_bL17_sf"/>
</dbReference>